<evidence type="ECO:0000313" key="2">
    <source>
        <dbReference type="Proteomes" id="UP000267469"/>
    </source>
</evidence>
<sequence length="231" mass="25333">MKKLALGLGIVFSCMIISCSSDDDNAPSQPGMATLIFPENNSECTAGVPINDNESRIPFEWEPSEHTDSYRLRIQNLNDGTSQEYSTEATSLEAVLRKGEPYSWTVTSVSTEIPETTESESWKFYNAGDGMESYAPFPATAISPEPGENITAKGNTVSLQWEGNDIDGDITGYDIYFGNANPPETAIATDLEESELDGIAVTSKTVYYWSVVTKDSQGNRSRSEVFIFKVD</sequence>
<dbReference type="AlphaFoldDB" id="A0A3N0F025"/>
<proteinExistence type="predicted"/>
<dbReference type="PROSITE" id="PS51257">
    <property type="entry name" value="PROKAR_LIPOPROTEIN"/>
    <property type="match status" value="1"/>
</dbReference>
<evidence type="ECO:0008006" key="3">
    <source>
        <dbReference type="Google" id="ProtNLM"/>
    </source>
</evidence>
<accession>A0A3N0F025</accession>
<dbReference type="Gene3D" id="2.60.40.10">
    <property type="entry name" value="Immunoglobulins"/>
    <property type="match status" value="1"/>
</dbReference>
<reference evidence="1 2" key="1">
    <citation type="submission" date="2018-10" db="EMBL/GenBank/DDBJ databases">
        <title>Sinomicrobium pectinilyticum sp. nov., a pectinase-producing bacterium isolated from alkaline and saline soil, and emended description of the genus Sinomicrobium.</title>
        <authorList>
            <person name="Cheng B."/>
            <person name="Li C."/>
            <person name="Lai Q."/>
            <person name="Du M."/>
            <person name="Shao Z."/>
            <person name="Xu P."/>
            <person name="Yang C."/>
        </authorList>
    </citation>
    <scope>NUCLEOTIDE SEQUENCE [LARGE SCALE GENOMIC DNA]</scope>
    <source>
        <strain evidence="1 2">5DNS001</strain>
    </source>
</reference>
<dbReference type="EMBL" id="RJTM01000011">
    <property type="protein sequence ID" value="RNL93425.1"/>
    <property type="molecule type" value="Genomic_DNA"/>
</dbReference>
<keyword evidence="2" id="KW-1185">Reference proteome</keyword>
<dbReference type="OrthoDB" id="789771at2"/>
<name>A0A3N0F025_SINP1</name>
<dbReference type="InterPro" id="IPR013783">
    <property type="entry name" value="Ig-like_fold"/>
</dbReference>
<organism evidence="1 2">
    <name type="scientific">Sinomicrobium pectinilyticum</name>
    <dbReference type="NCBI Taxonomy" id="1084421"/>
    <lineage>
        <taxon>Bacteria</taxon>
        <taxon>Pseudomonadati</taxon>
        <taxon>Bacteroidota</taxon>
        <taxon>Flavobacteriia</taxon>
        <taxon>Flavobacteriales</taxon>
        <taxon>Flavobacteriaceae</taxon>
        <taxon>Sinomicrobium</taxon>
    </lineage>
</organism>
<dbReference type="RefSeq" id="WP_123214335.1">
    <property type="nucleotide sequence ID" value="NZ_RJTM01000011.1"/>
</dbReference>
<dbReference type="SUPFAM" id="SSF49265">
    <property type="entry name" value="Fibronectin type III"/>
    <property type="match status" value="1"/>
</dbReference>
<dbReference type="InterPro" id="IPR036116">
    <property type="entry name" value="FN3_sf"/>
</dbReference>
<protein>
    <recommendedName>
        <fullName evidence="3">Fibronectin type-III domain-containing protein</fullName>
    </recommendedName>
</protein>
<evidence type="ECO:0000313" key="1">
    <source>
        <dbReference type="EMBL" id="RNL93425.1"/>
    </source>
</evidence>
<gene>
    <name evidence="1" type="ORF">ED312_02025</name>
</gene>
<dbReference type="Proteomes" id="UP000267469">
    <property type="component" value="Unassembled WGS sequence"/>
</dbReference>
<comment type="caution">
    <text evidence="1">The sequence shown here is derived from an EMBL/GenBank/DDBJ whole genome shotgun (WGS) entry which is preliminary data.</text>
</comment>